<protein>
    <submittedName>
        <fullName evidence="2">Putative proteasome accessory factor C</fullName>
    </submittedName>
</protein>
<evidence type="ECO:0000313" key="2">
    <source>
        <dbReference type="EMBL" id="AHW64194.1"/>
    </source>
</evidence>
<dbReference type="Proteomes" id="UP000023703">
    <property type="component" value="Chromosome"/>
</dbReference>
<sequence>MSTRNRPTEVHWDPASSRLLNLVLALTDRPRSVGWIRAHVDGYTGDAETVRKRFDRDRSLVGELGLVVTESTGTDADGHPELQYGIDPAPSFLPDLTVTDAQWQALRPVAQWVPNQSLAAPVRHALQKLSTVAPASDADGGPGFSAPVPDAVDLTDADIEALNVALDRNLSLRFHYWPALTEEPRQRHLDPWGVAAVDGRLYLTGYDLDREQQRTFRLSRIADLEAAAELIRHRAPDRPVAELVTEGLRAASSLVTARVRFLTDGAQELRVLAGPADVDGGCRLGPVDRRWLIRTAASYATDVLVVDPPDVVADIITHLEDAVRTFGGEEDRT</sequence>
<accession>X5DSC2</accession>
<evidence type="ECO:0000313" key="3">
    <source>
        <dbReference type="Proteomes" id="UP000023703"/>
    </source>
</evidence>
<dbReference type="PROSITE" id="PS52050">
    <property type="entry name" value="WYL"/>
    <property type="match status" value="1"/>
</dbReference>
<keyword evidence="3" id="KW-1185">Reference proteome</keyword>
<proteinExistence type="predicted"/>
<dbReference type="PANTHER" id="PTHR34580">
    <property type="match status" value="1"/>
</dbReference>
<keyword evidence="2" id="KW-0647">Proteasome</keyword>
<dbReference type="GO" id="GO:0000502">
    <property type="term" value="C:proteasome complex"/>
    <property type="evidence" value="ECO:0007669"/>
    <property type="project" value="UniProtKB-KW"/>
</dbReference>
<feature type="domain" description="WYL" evidence="1">
    <location>
        <begin position="160"/>
        <end position="225"/>
    </location>
</feature>
<evidence type="ECO:0000259" key="1">
    <source>
        <dbReference type="Pfam" id="PF13280"/>
    </source>
</evidence>
<dbReference type="STRING" id="1404245.CGLY_08745"/>
<dbReference type="EMBL" id="CP006842">
    <property type="protein sequence ID" value="AHW64194.1"/>
    <property type="molecule type" value="Genomic_DNA"/>
</dbReference>
<dbReference type="eggNOG" id="COG2378">
    <property type="taxonomic scope" value="Bacteria"/>
</dbReference>
<dbReference type="PANTHER" id="PTHR34580:SF3">
    <property type="entry name" value="PROTEIN PAFB"/>
    <property type="match status" value="1"/>
</dbReference>
<dbReference type="InterPro" id="IPR026881">
    <property type="entry name" value="WYL_dom"/>
</dbReference>
<dbReference type="AlphaFoldDB" id="X5DSC2"/>
<name>X5DSC2_9CORY</name>
<dbReference type="Pfam" id="PF13280">
    <property type="entry name" value="WYL"/>
    <property type="match status" value="1"/>
</dbReference>
<gene>
    <name evidence="2" type="ORF">CGLY_08745</name>
</gene>
<dbReference type="OrthoDB" id="3268930at2"/>
<dbReference type="InterPro" id="IPR051534">
    <property type="entry name" value="CBASS_pafABC_assoc_protein"/>
</dbReference>
<reference evidence="2 3" key="1">
    <citation type="journal article" date="2015" name="Int. J. Syst. Evol. Microbiol.">
        <title>Revisiting Corynebacterium glyciniphilum (ex Kubota et al., 1972) sp. nov., nom. rev., isolated from putrefied banana.</title>
        <authorList>
            <person name="Al-Dilaimi A."/>
            <person name="Bednarz H."/>
            <person name="Lomker A."/>
            <person name="Niehaus K."/>
            <person name="Kalinowski J."/>
            <person name="Ruckert C."/>
        </authorList>
    </citation>
    <scope>NUCLEOTIDE SEQUENCE [LARGE SCALE GENOMIC DNA]</scope>
    <source>
        <strain evidence="2">AJ 3170</strain>
    </source>
</reference>
<dbReference type="KEGG" id="cgy:CGLY_08745"/>
<dbReference type="RefSeq" id="WP_052539940.1">
    <property type="nucleotide sequence ID" value="NZ_CP006842.1"/>
</dbReference>
<dbReference type="HOGENOM" id="CLU_041141_3_0_11"/>
<organism evidence="2 3">
    <name type="scientific">Corynebacterium glyciniphilum AJ 3170</name>
    <dbReference type="NCBI Taxonomy" id="1404245"/>
    <lineage>
        <taxon>Bacteria</taxon>
        <taxon>Bacillati</taxon>
        <taxon>Actinomycetota</taxon>
        <taxon>Actinomycetes</taxon>
        <taxon>Mycobacteriales</taxon>
        <taxon>Corynebacteriaceae</taxon>
        <taxon>Corynebacterium</taxon>
    </lineage>
</organism>